<dbReference type="AlphaFoldDB" id="A0A482WLI9"/>
<proteinExistence type="predicted"/>
<sequence>MVSPPAESISRIPDFLSENKICVPSSSKTITTEVEDVKNDLLTQAPFVKPNVPSKIKISSVIGSPSESSVETMSQIQHFISNNKMCAPSSSKKINTEAEDVKNDLLTQALFVKPNVLSKR</sequence>
<keyword evidence="2" id="KW-1185">Reference proteome</keyword>
<evidence type="ECO:0000313" key="2">
    <source>
        <dbReference type="Proteomes" id="UP000291343"/>
    </source>
</evidence>
<organism evidence="1 2">
    <name type="scientific">Laodelphax striatellus</name>
    <name type="common">Small brown planthopper</name>
    <name type="synonym">Delphax striatella</name>
    <dbReference type="NCBI Taxonomy" id="195883"/>
    <lineage>
        <taxon>Eukaryota</taxon>
        <taxon>Metazoa</taxon>
        <taxon>Ecdysozoa</taxon>
        <taxon>Arthropoda</taxon>
        <taxon>Hexapoda</taxon>
        <taxon>Insecta</taxon>
        <taxon>Pterygota</taxon>
        <taxon>Neoptera</taxon>
        <taxon>Paraneoptera</taxon>
        <taxon>Hemiptera</taxon>
        <taxon>Auchenorrhyncha</taxon>
        <taxon>Fulgoroidea</taxon>
        <taxon>Delphacidae</taxon>
        <taxon>Criomorphinae</taxon>
        <taxon>Laodelphax</taxon>
    </lineage>
</organism>
<accession>A0A482WLI9</accession>
<gene>
    <name evidence="1" type="ORF">LSTR_LSTR008902</name>
</gene>
<dbReference type="Proteomes" id="UP000291343">
    <property type="component" value="Unassembled WGS sequence"/>
</dbReference>
<protein>
    <submittedName>
        <fullName evidence="1">Uncharacterized protein</fullName>
    </submittedName>
</protein>
<dbReference type="InParanoid" id="A0A482WLI9"/>
<dbReference type="EMBL" id="QKKF02031779">
    <property type="protein sequence ID" value="RZF34363.1"/>
    <property type="molecule type" value="Genomic_DNA"/>
</dbReference>
<name>A0A482WLI9_LAOST</name>
<evidence type="ECO:0000313" key="1">
    <source>
        <dbReference type="EMBL" id="RZF34363.1"/>
    </source>
</evidence>
<comment type="caution">
    <text evidence="1">The sequence shown here is derived from an EMBL/GenBank/DDBJ whole genome shotgun (WGS) entry which is preliminary data.</text>
</comment>
<reference evidence="1 2" key="1">
    <citation type="journal article" date="2017" name="Gigascience">
        <title>Genome sequence of the small brown planthopper, Laodelphax striatellus.</title>
        <authorList>
            <person name="Zhu J."/>
            <person name="Jiang F."/>
            <person name="Wang X."/>
            <person name="Yang P."/>
            <person name="Bao Y."/>
            <person name="Zhao W."/>
            <person name="Wang W."/>
            <person name="Lu H."/>
            <person name="Wang Q."/>
            <person name="Cui N."/>
            <person name="Li J."/>
            <person name="Chen X."/>
            <person name="Luo L."/>
            <person name="Yu J."/>
            <person name="Kang L."/>
            <person name="Cui F."/>
        </authorList>
    </citation>
    <scope>NUCLEOTIDE SEQUENCE [LARGE SCALE GENOMIC DNA]</scope>
    <source>
        <strain evidence="1">Lst14</strain>
    </source>
</reference>